<accession>A0A6A6GJE2</accession>
<name>A0A6A6GJE2_9PEZI</name>
<gene>
    <name evidence="1" type="ORF">BDZ85DRAFT_258049</name>
</gene>
<dbReference type="EMBL" id="ML992503">
    <property type="protein sequence ID" value="KAF2225767.1"/>
    <property type="molecule type" value="Genomic_DNA"/>
</dbReference>
<protein>
    <submittedName>
        <fullName evidence="1">Uncharacterized protein</fullName>
    </submittedName>
</protein>
<sequence>MRWYPFLVVGVSPFGTCLISETQEIVTDGGTCVDAWQPHDIESVEMILPASIMHCFTSCHYIILGSSGYVVSELA</sequence>
<dbReference type="Proteomes" id="UP000799538">
    <property type="component" value="Unassembled WGS sequence"/>
</dbReference>
<evidence type="ECO:0000313" key="2">
    <source>
        <dbReference type="Proteomes" id="UP000799538"/>
    </source>
</evidence>
<evidence type="ECO:0000313" key="1">
    <source>
        <dbReference type="EMBL" id="KAF2225767.1"/>
    </source>
</evidence>
<keyword evidence="2" id="KW-1185">Reference proteome</keyword>
<reference evidence="2" key="1">
    <citation type="journal article" date="2020" name="Stud. Mycol.">
        <title>101 Dothideomycetes genomes: A test case for predicting lifestyles and emergence of pathogens.</title>
        <authorList>
            <person name="Haridas S."/>
            <person name="Albert R."/>
            <person name="Binder M."/>
            <person name="Bloem J."/>
            <person name="LaButti K."/>
            <person name="Salamov A."/>
            <person name="Andreopoulos B."/>
            <person name="Baker S."/>
            <person name="Barry K."/>
            <person name="Bills G."/>
            <person name="Bluhm B."/>
            <person name="Cannon C."/>
            <person name="Castanera R."/>
            <person name="Culley D."/>
            <person name="Daum C."/>
            <person name="Ezra D."/>
            <person name="Gonzalez J."/>
            <person name="Henrissat B."/>
            <person name="Kuo A."/>
            <person name="Liang C."/>
            <person name="Lipzen A."/>
            <person name="Lutzoni F."/>
            <person name="Magnuson J."/>
            <person name="Mondo S."/>
            <person name="Nolan M."/>
            <person name="Ohm R."/>
            <person name="Pangilinan J."/>
            <person name="Park H.-J."/>
            <person name="Ramirez L."/>
            <person name="Alfaro M."/>
            <person name="Sun H."/>
            <person name="Tritt A."/>
            <person name="Yoshinaga Y."/>
            <person name="Zwiers L.-H."/>
            <person name="Turgeon B."/>
            <person name="Goodwin S."/>
            <person name="Spatafora J."/>
            <person name="Crous P."/>
            <person name="Grigoriev I."/>
        </authorList>
    </citation>
    <scope>NUCLEOTIDE SEQUENCE [LARGE SCALE GENOMIC DNA]</scope>
    <source>
        <strain evidence="2">CECT 20119</strain>
    </source>
</reference>
<dbReference type="AlphaFoldDB" id="A0A6A6GJE2"/>
<proteinExistence type="predicted"/>
<organism evidence="1 2">
    <name type="scientific">Elsinoe ampelina</name>
    <dbReference type="NCBI Taxonomy" id="302913"/>
    <lineage>
        <taxon>Eukaryota</taxon>
        <taxon>Fungi</taxon>
        <taxon>Dikarya</taxon>
        <taxon>Ascomycota</taxon>
        <taxon>Pezizomycotina</taxon>
        <taxon>Dothideomycetes</taxon>
        <taxon>Dothideomycetidae</taxon>
        <taxon>Myriangiales</taxon>
        <taxon>Elsinoaceae</taxon>
        <taxon>Elsinoe</taxon>
    </lineage>
</organism>